<comment type="caution">
    <text evidence="2">The sequence shown here is derived from an EMBL/GenBank/DDBJ whole genome shotgun (WGS) entry which is preliminary data.</text>
</comment>
<dbReference type="Gene3D" id="3.30.70.60">
    <property type="match status" value="1"/>
</dbReference>
<organism evidence="2 3">
    <name type="scientific">Legionella lansingensis</name>
    <dbReference type="NCBI Taxonomy" id="45067"/>
    <lineage>
        <taxon>Bacteria</taxon>
        <taxon>Pseudomonadati</taxon>
        <taxon>Pseudomonadota</taxon>
        <taxon>Gammaproteobacteria</taxon>
        <taxon>Legionellales</taxon>
        <taxon>Legionellaceae</taxon>
        <taxon>Legionella</taxon>
    </lineage>
</organism>
<dbReference type="InterPro" id="IPR007445">
    <property type="entry name" value="PilO"/>
</dbReference>
<dbReference type="GO" id="GO:0043683">
    <property type="term" value="P:type IV pilus assembly"/>
    <property type="evidence" value="ECO:0007669"/>
    <property type="project" value="InterPro"/>
</dbReference>
<reference evidence="2 3" key="1">
    <citation type="submission" date="2015-11" db="EMBL/GenBank/DDBJ databases">
        <title>Genomic analysis of 38 Legionella species identifies large and diverse effector repertoires.</title>
        <authorList>
            <person name="Burstein D."/>
            <person name="Amaro F."/>
            <person name="Zusman T."/>
            <person name="Lifshitz Z."/>
            <person name="Cohen O."/>
            <person name="Gilbert J.A."/>
            <person name="Pupko T."/>
            <person name="Shuman H.A."/>
            <person name="Segal G."/>
        </authorList>
    </citation>
    <scope>NUCLEOTIDE SEQUENCE [LARGE SCALE GENOMIC DNA]</scope>
    <source>
        <strain evidence="2 3">ATCC 49751</strain>
    </source>
</reference>
<dbReference type="RefSeq" id="WP_028372869.1">
    <property type="nucleotide sequence ID" value="NZ_CAAAJD010000008.1"/>
</dbReference>
<keyword evidence="1" id="KW-0472">Membrane</keyword>
<evidence type="ECO:0000313" key="2">
    <source>
        <dbReference type="EMBL" id="KTD24797.1"/>
    </source>
</evidence>
<dbReference type="STRING" id="45067.Llan_0359"/>
<proteinExistence type="predicted"/>
<dbReference type="OrthoDB" id="9802133at2"/>
<protein>
    <submittedName>
        <fullName evidence="2">Tfp pilus assembly protein PilO</fullName>
    </submittedName>
</protein>
<dbReference type="PANTHER" id="PTHR39555">
    <property type="entry name" value="FIMBRIAL ASSEMBLY PROTEIN PILO-LIKE PROTEIN-RELATED"/>
    <property type="match status" value="1"/>
</dbReference>
<evidence type="ECO:0000256" key="1">
    <source>
        <dbReference type="SAM" id="Phobius"/>
    </source>
</evidence>
<keyword evidence="3" id="KW-1185">Reference proteome</keyword>
<dbReference type="PATRIC" id="fig|45067.4.peg.379"/>
<dbReference type="Proteomes" id="UP000054869">
    <property type="component" value="Unassembled WGS sequence"/>
</dbReference>
<dbReference type="InterPro" id="IPR014717">
    <property type="entry name" value="Transl_elong_EF1B/ribsomal_bS6"/>
</dbReference>
<name>A0A0W0VXT2_9GAMM</name>
<evidence type="ECO:0000313" key="3">
    <source>
        <dbReference type="Proteomes" id="UP000054869"/>
    </source>
</evidence>
<dbReference type="Pfam" id="PF04350">
    <property type="entry name" value="PilO"/>
    <property type="match status" value="1"/>
</dbReference>
<dbReference type="EMBL" id="LNYI01000008">
    <property type="protein sequence ID" value="KTD24797.1"/>
    <property type="molecule type" value="Genomic_DNA"/>
</dbReference>
<keyword evidence="1" id="KW-0812">Transmembrane</keyword>
<sequence>MHLNTINLNNISQTSTFLRTAFIVFLTIFVTGIGYLVIIIPQGKEYQNLRNTELLLRVEFEHKQQLAATINNYRHRLSASEAQFAAMLKLLPSKETISPLMENIFKLAKENHLTVNLFAPRREIKHDFYMELPVDATIKGEYHQLAIFLSKINHLHYIITFDDIKITKLSKRESKSSSSNPLLMKIKFKIYRSRTE</sequence>
<gene>
    <name evidence="2" type="primary">pilO</name>
    <name evidence="2" type="ORF">Llan_0359</name>
</gene>
<dbReference type="eggNOG" id="COG3167">
    <property type="taxonomic scope" value="Bacteria"/>
</dbReference>
<dbReference type="AlphaFoldDB" id="A0A0W0VXT2"/>
<accession>A0A0W0VXT2</accession>
<keyword evidence="1" id="KW-1133">Transmembrane helix</keyword>
<dbReference type="GO" id="GO:0043107">
    <property type="term" value="P:type IV pilus-dependent motility"/>
    <property type="evidence" value="ECO:0007669"/>
    <property type="project" value="InterPro"/>
</dbReference>
<feature type="transmembrane region" description="Helical" evidence="1">
    <location>
        <begin position="20"/>
        <end position="40"/>
    </location>
</feature>
<dbReference type="PANTHER" id="PTHR39555:SF1">
    <property type="entry name" value="TYPE IV PILUS INNER MEMBRANE COMPONENT PILO"/>
    <property type="match status" value="1"/>
</dbReference>